<reference evidence="1 2" key="1">
    <citation type="journal article" date="2024" name="Front. Microbiol.">
        <title>Novel thermophilic genera Geochorda gen. nov. and Carboxydochorda gen. nov. from the deep terrestrial subsurface reveal the ecophysiological diversity in the class Limnochordia.</title>
        <authorList>
            <person name="Karnachuk O.V."/>
            <person name="Lukina A.P."/>
            <person name="Avakyan M.R."/>
            <person name="Kadnikov V.V."/>
            <person name="Begmatov S."/>
            <person name="Beletsky A.V."/>
            <person name="Vlasova K.G."/>
            <person name="Novikov A.A."/>
            <person name="Shcherbakova V.A."/>
            <person name="Mardanov A.V."/>
            <person name="Ravin N.V."/>
        </authorList>
    </citation>
    <scope>NUCLEOTIDE SEQUENCE [LARGE SCALE GENOMIC DNA]</scope>
    <source>
        <strain evidence="1 2">L945</strain>
    </source>
</reference>
<protein>
    <submittedName>
        <fullName evidence="1">Uncharacterized protein</fullName>
    </submittedName>
</protein>
<evidence type="ECO:0000313" key="2">
    <source>
        <dbReference type="Proteomes" id="UP001332192"/>
    </source>
</evidence>
<gene>
    <name evidence="1" type="ORF">U7230_07470</name>
</gene>
<dbReference type="Proteomes" id="UP001332192">
    <property type="component" value="Chromosome"/>
</dbReference>
<sequence>MGEVIRLNGERAAAVRRKRALEAIGQRLDNLQNGKGRREAGGRAGAADVAGELLAIGRQLVALIGQEQQAAEAAARTAFWAGLVCSLEDVVDELAAVAAELQLHPAPECVPTNGHAP</sequence>
<dbReference type="RefSeq" id="WP_324718093.1">
    <property type="nucleotide sequence ID" value="NZ_CP141615.1"/>
</dbReference>
<dbReference type="EMBL" id="CP141615">
    <property type="protein sequence ID" value="WRP18822.1"/>
    <property type="molecule type" value="Genomic_DNA"/>
</dbReference>
<keyword evidence="2" id="KW-1185">Reference proteome</keyword>
<accession>A0ABZ1C167</accession>
<proteinExistence type="predicted"/>
<evidence type="ECO:0000313" key="1">
    <source>
        <dbReference type="EMBL" id="WRP18822.1"/>
    </source>
</evidence>
<organism evidence="1 2">
    <name type="scientific">Carboxydichorda subterranea</name>
    <dbReference type="NCBI Taxonomy" id="3109565"/>
    <lineage>
        <taxon>Bacteria</taxon>
        <taxon>Bacillati</taxon>
        <taxon>Bacillota</taxon>
        <taxon>Limnochordia</taxon>
        <taxon>Limnochordales</taxon>
        <taxon>Geochordaceae</taxon>
        <taxon>Carboxydichorda</taxon>
    </lineage>
</organism>
<name>A0ABZ1C167_9FIRM</name>